<evidence type="ECO:0000256" key="5">
    <source>
        <dbReference type="SAM" id="Phobius"/>
    </source>
</evidence>
<feature type="transmembrane region" description="Helical" evidence="5">
    <location>
        <begin position="313"/>
        <end position="333"/>
    </location>
</feature>
<feature type="transmembrane region" description="Helical" evidence="5">
    <location>
        <begin position="274"/>
        <end position="301"/>
    </location>
</feature>
<keyword evidence="4 5" id="KW-0472">Membrane</keyword>
<organism evidence="7 8">
    <name type="scientific">Alteraurantiacibacter buctensis</name>
    <dbReference type="NCBI Taxonomy" id="1503981"/>
    <lineage>
        <taxon>Bacteria</taxon>
        <taxon>Pseudomonadati</taxon>
        <taxon>Pseudomonadota</taxon>
        <taxon>Alphaproteobacteria</taxon>
        <taxon>Sphingomonadales</taxon>
        <taxon>Erythrobacteraceae</taxon>
        <taxon>Alteraurantiacibacter</taxon>
    </lineage>
</organism>
<evidence type="ECO:0000256" key="2">
    <source>
        <dbReference type="ARBA" id="ARBA00022692"/>
    </source>
</evidence>
<evidence type="ECO:0000313" key="7">
    <source>
        <dbReference type="EMBL" id="MXO70393.1"/>
    </source>
</evidence>
<feature type="domain" description="ABC-2 type transporter transmembrane" evidence="6">
    <location>
        <begin position="157"/>
        <end position="381"/>
    </location>
</feature>
<evidence type="ECO:0000313" key="8">
    <source>
        <dbReference type="Proteomes" id="UP000466966"/>
    </source>
</evidence>
<reference evidence="7 8" key="1">
    <citation type="submission" date="2019-12" db="EMBL/GenBank/DDBJ databases">
        <title>Genomic-based taxomic classification of the family Erythrobacteraceae.</title>
        <authorList>
            <person name="Xu L."/>
        </authorList>
    </citation>
    <scope>NUCLEOTIDE SEQUENCE [LARGE SCALE GENOMIC DNA]</scope>
    <source>
        <strain evidence="7 8">M0322</strain>
    </source>
</reference>
<dbReference type="GO" id="GO:0016020">
    <property type="term" value="C:membrane"/>
    <property type="evidence" value="ECO:0007669"/>
    <property type="project" value="UniProtKB-SubCell"/>
</dbReference>
<dbReference type="InterPro" id="IPR013525">
    <property type="entry name" value="ABC2_TM"/>
</dbReference>
<comment type="subcellular location">
    <subcellularLocation>
        <location evidence="1">Membrane</location>
        <topology evidence="1">Multi-pass membrane protein</topology>
    </subcellularLocation>
</comment>
<feature type="transmembrane region" description="Helical" evidence="5">
    <location>
        <begin position="27"/>
        <end position="49"/>
    </location>
</feature>
<proteinExistence type="predicted"/>
<name>A0A844YXC4_9SPHN</name>
<comment type="caution">
    <text evidence="7">The sequence shown here is derived from an EMBL/GenBank/DDBJ whole genome shotgun (WGS) entry which is preliminary data.</text>
</comment>
<keyword evidence="8" id="KW-1185">Reference proteome</keyword>
<feature type="transmembrane region" description="Helical" evidence="5">
    <location>
        <begin position="365"/>
        <end position="387"/>
    </location>
</feature>
<evidence type="ECO:0000256" key="1">
    <source>
        <dbReference type="ARBA" id="ARBA00004141"/>
    </source>
</evidence>
<dbReference type="RefSeq" id="WP_160770315.1">
    <property type="nucleotide sequence ID" value="NZ_WTYV01000001.1"/>
</dbReference>
<evidence type="ECO:0000256" key="3">
    <source>
        <dbReference type="ARBA" id="ARBA00022989"/>
    </source>
</evidence>
<dbReference type="AlphaFoldDB" id="A0A844YXC4"/>
<feature type="transmembrane region" description="Helical" evidence="5">
    <location>
        <begin position="233"/>
        <end position="254"/>
    </location>
</feature>
<evidence type="ECO:0000259" key="6">
    <source>
        <dbReference type="Pfam" id="PF12698"/>
    </source>
</evidence>
<dbReference type="EMBL" id="WTYV01000001">
    <property type="protein sequence ID" value="MXO70393.1"/>
    <property type="molecule type" value="Genomic_DNA"/>
</dbReference>
<dbReference type="GO" id="GO:0140359">
    <property type="term" value="F:ABC-type transporter activity"/>
    <property type="evidence" value="ECO:0007669"/>
    <property type="project" value="InterPro"/>
</dbReference>
<protein>
    <submittedName>
        <fullName evidence="7">ABC transporter permease</fullName>
    </submittedName>
</protein>
<keyword evidence="3 5" id="KW-1133">Transmembrane helix</keyword>
<dbReference type="Pfam" id="PF12698">
    <property type="entry name" value="ABC2_membrane_3"/>
    <property type="match status" value="1"/>
</dbReference>
<feature type="transmembrane region" description="Helical" evidence="5">
    <location>
        <begin position="194"/>
        <end position="212"/>
    </location>
</feature>
<dbReference type="Proteomes" id="UP000466966">
    <property type="component" value="Unassembled WGS sequence"/>
</dbReference>
<evidence type="ECO:0000256" key="4">
    <source>
        <dbReference type="ARBA" id="ARBA00023136"/>
    </source>
</evidence>
<gene>
    <name evidence="7" type="ORF">GRI99_01945</name>
</gene>
<accession>A0A844YXC4</accession>
<dbReference type="OrthoDB" id="7388589at2"/>
<sequence>MSGVEITAANGRLPLWRAAWVVARRDFVAILFSRAFIFFLLGPLFPLVVGSLAAGVGGQVQNQILSADVGLAMPTPDVDAMLAAREELAGKLGPAIPPFVVVRRLQPGEDFAAAPLLEGREGQLAAIITGTLDQPTLTAPEANLARWSGTVAYIAATARQEQTLAYPPVGTVAVATSGADQNRGRYGTARTGQVVLFMLIMLLAGMVLSNLVEEKGNKIIEILAAAVPMDAVFMGKLFAMLAISVVGITVWGTAGATLLAIGGRSLEDLASPGVGWPLFLALAAAYFGMGYLLLGAIFLAVGSMAATVREVQTLSMPVTMSQILVFLFASAALTRPGEWVDHAAMVFPLSSPFAMLGHAAMDEAVWPHVLALAWQGACVALFVKLGAGLFRKRVLKSGPQGASRKSRSLVTLVRGLFSKGSAGSA</sequence>
<keyword evidence="2 5" id="KW-0812">Transmembrane</keyword>